<protein>
    <submittedName>
        <fullName evidence="1">Uncharacterized protein</fullName>
    </submittedName>
</protein>
<organism evidence="1 2">
    <name type="scientific">Rhynchosporium agropyri</name>
    <dbReference type="NCBI Taxonomy" id="914238"/>
    <lineage>
        <taxon>Eukaryota</taxon>
        <taxon>Fungi</taxon>
        <taxon>Dikarya</taxon>
        <taxon>Ascomycota</taxon>
        <taxon>Pezizomycotina</taxon>
        <taxon>Leotiomycetes</taxon>
        <taxon>Helotiales</taxon>
        <taxon>Ploettnerulaceae</taxon>
        <taxon>Rhynchosporium</taxon>
    </lineage>
</organism>
<keyword evidence="2" id="KW-1185">Reference proteome</keyword>
<accession>A0A1E1LVJ3</accession>
<evidence type="ECO:0000313" key="2">
    <source>
        <dbReference type="Proteomes" id="UP000178912"/>
    </source>
</evidence>
<sequence length="63" mass="7330">MNPIEKDFKLLNKRILNYIYVLIDKYNKSSVYYKRVTRSILASELYAISEGLNIASAIKTTIK</sequence>
<dbReference type="AlphaFoldDB" id="A0A1E1LVJ3"/>
<evidence type="ECO:0000313" key="1">
    <source>
        <dbReference type="EMBL" id="CZT13929.1"/>
    </source>
</evidence>
<dbReference type="OrthoDB" id="411592at2759"/>
<dbReference type="EMBL" id="FJUX01000248">
    <property type="protein sequence ID" value="CZT13929.1"/>
    <property type="molecule type" value="Genomic_DNA"/>
</dbReference>
<gene>
    <name evidence="1" type="ORF">RAG0_17519</name>
</gene>
<reference evidence="2" key="1">
    <citation type="submission" date="2016-03" db="EMBL/GenBank/DDBJ databases">
        <authorList>
            <person name="Guldener U."/>
        </authorList>
    </citation>
    <scope>NUCLEOTIDE SEQUENCE [LARGE SCALE GENOMIC DNA]</scope>
    <source>
        <strain evidence="2">04CH-RAC-A.6.1</strain>
    </source>
</reference>
<proteinExistence type="predicted"/>
<name>A0A1E1LVJ3_9HELO</name>
<dbReference type="Proteomes" id="UP000178912">
    <property type="component" value="Unassembled WGS sequence"/>
</dbReference>